<sequence length="133" mass="14443">MNYFKELEVLLDASCAPYSGFNVASIIVLKDGRSFKGVNVESAAYSPTNCAERNAIQTAVTEGAKIGDLQEVHILARNAAKELVQAYPCGPCRQVIAEQSLNDTLIFCYASENEVKQHTIAELLPFGFLGAEL</sequence>
<evidence type="ECO:0000256" key="3">
    <source>
        <dbReference type="ARBA" id="ARBA00006576"/>
    </source>
</evidence>
<evidence type="ECO:0000256" key="9">
    <source>
        <dbReference type="ARBA" id="ARBA00032005"/>
    </source>
</evidence>
<comment type="catalytic activity">
    <reaction evidence="11 12">
        <text>cytidine + H2O + H(+) = uridine + NH4(+)</text>
        <dbReference type="Rhea" id="RHEA:16069"/>
        <dbReference type="ChEBI" id="CHEBI:15377"/>
        <dbReference type="ChEBI" id="CHEBI:15378"/>
        <dbReference type="ChEBI" id="CHEBI:16704"/>
        <dbReference type="ChEBI" id="CHEBI:17562"/>
        <dbReference type="ChEBI" id="CHEBI:28938"/>
        <dbReference type="EC" id="3.5.4.5"/>
    </reaction>
</comment>
<dbReference type="InterPro" id="IPR006262">
    <property type="entry name" value="Cyt_deam_tetra"/>
</dbReference>
<dbReference type="Proteomes" id="UP001157353">
    <property type="component" value="Unassembled WGS sequence"/>
</dbReference>
<dbReference type="SUPFAM" id="SSF53927">
    <property type="entry name" value="Cytidine deaminase-like"/>
    <property type="match status" value="1"/>
</dbReference>
<dbReference type="NCBIfam" id="NF004064">
    <property type="entry name" value="PRK05578.1"/>
    <property type="match status" value="1"/>
</dbReference>
<dbReference type="NCBIfam" id="TIGR01354">
    <property type="entry name" value="cyt_deam_tetra"/>
    <property type="match status" value="1"/>
</dbReference>
<evidence type="ECO:0000256" key="6">
    <source>
        <dbReference type="ARBA" id="ARBA00022723"/>
    </source>
</evidence>
<evidence type="ECO:0000256" key="12">
    <source>
        <dbReference type="RuleBase" id="RU364006"/>
    </source>
</evidence>
<dbReference type="InterPro" id="IPR016192">
    <property type="entry name" value="APOBEC/CMP_deaminase_Zn-bd"/>
</dbReference>
<dbReference type="InterPro" id="IPR016193">
    <property type="entry name" value="Cytidine_deaminase-like"/>
</dbReference>
<comment type="catalytic activity">
    <reaction evidence="10 12">
        <text>2'-deoxycytidine + H2O + H(+) = 2'-deoxyuridine + NH4(+)</text>
        <dbReference type="Rhea" id="RHEA:13433"/>
        <dbReference type="ChEBI" id="CHEBI:15377"/>
        <dbReference type="ChEBI" id="CHEBI:15378"/>
        <dbReference type="ChEBI" id="CHEBI:15698"/>
        <dbReference type="ChEBI" id="CHEBI:16450"/>
        <dbReference type="ChEBI" id="CHEBI:28938"/>
        <dbReference type="EC" id="3.5.4.5"/>
    </reaction>
</comment>
<keyword evidence="6 12" id="KW-0479">Metal-binding</keyword>
<dbReference type="Pfam" id="PF00383">
    <property type="entry name" value="dCMP_cyt_deam_1"/>
    <property type="match status" value="1"/>
</dbReference>
<keyword evidence="15" id="KW-1185">Reference proteome</keyword>
<evidence type="ECO:0000256" key="4">
    <source>
        <dbReference type="ARBA" id="ARBA00012783"/>
    </source>
</evidence>
<dbReference type="InterPro" id="IPR002125">
    <property type="entry name" value="CMP_dCMP_dom"/>
</dbReference>
<evidence type="ECO:0000313" key="14">
    <source>
        <dbReference type="EMBL" id="GLS92551.1"/>
    </source>
</evidence>
<dbReference type="EMBL" id="BSPQ01000026">
    <property type="protein sequence ID" value="GLS92551.1"/>
    <property type="molecule type" value="Genomic_DNA"/>
</dbReference>
<protein>
    <recommendedName>
        <fullName evidence="5 12">Cytidine deaminase</fullName>
        <ecNumber evidence="4 12">3.5.4.5</ecNumber>
    </recommendedName>
    <alternativeName>
        <fullName evidence="9 12">Cytidine aminohydrolase</fullName>
    </alternativeName>
</protein>
<dbReference type="EC" id="3.5.4.5" evidence="4 12"/>
<comment type="function">
    <text evidence="2 12">This enzyme scavenges exogenous and endogenous cytidine and 2'-deoxycytidine for UMP synthesis.</text>
</comment>
<evidence type="ECO:0000256" key="2">
    <source>
        <dbReference type="ARBA" id="ARBA00003949"/>
    </source>
</evidence>
<gene>
    <name evidence="14" type="primary">cdd_2</name>
    <name evidence="14" type="ORF">GCM10007916_36230</name>
</gene>
<feature type="domain" description="CMP/dCMP-type deaminase" evidence="13">
    <location>
        <begin position="1"/>
        <end position="131"/>
    </location>
</feature>
<evidence type="ECO:0000256" key="8">
    <source>
        <dbReference type="ARBA" id="ARBA00022833"/>
    </source>
</evidence>
<comment type="similarity">
    <text evidence="3 12">Belongs to the cytidine and deoxycytidylate deaminase family.</text>
</comment>
<dbReference type="RefSeq" id="WP_284205656.1">
    <property type="nucleotide sequence ID" value="NZ_BSPQ01000026.1"/>
</dbReference>
<comment type="cofactor">
    <cofactor evidence="1 12">
        <name>Zn(2+)</name>
        <dbReference type="ChEBI" id="CHEBI:29105"/>
    </cofactor>
</comment>
<dbReference type="PROSITE" id="PS51747">
    <property type="entry name" value="CYT_DCMP_DEAMINASES_2"/>
    <property type="match status" value="1"/>
</dbReference>
<dbReference type="Gene3D" id="3.40.140.10">
    <property type="entry name" value="Cytidine Deaminase, domain 2"/>
    <property type="match status" value="1"/>
</dbReference>
<evidence type="ECO:0000313" key="15">
    <source>
        <dbReference type="Proteomes" id="UP001157353"/>
    </source>
</evidence>
<comment type="caution">
    <text evidence="14">The sequence shown here is derived from an EMBL/GenBank/DDBJ whole genome shotgun (WGS) entry which is preliminary data.</text>
</comment>
<keyword evidence="8 12" id="KW-0862">Zinc</keyword>
<keyword evidence="7 12" id="KW-0378">Hydrolase</keyword>
<evidence type="ECO:0000256" key="1">
    <source>
        <dbReference type="ARBA" id="ARBA00001947"/>
    </source>
</evidence>
<evidence type="ECO:0000256" key="7">
    <source>
        <dbReference type="ARBA" id="ARBA00022801"/>
    </source>
</evidence>
<dbReference type="PROSITE" id="PS00903">
    <property type="entry name" value="CYT_DCMP_DEAMINASES_1"/>
    <property type="match status" value="1"/>
</dbReference>
<name>A0ABQ6E6A2_9GAMM</name>
<dbReference type="PANTHER" id="PTHR11644:SF2">
    <property type="entry name" value="CYTIDINE DEAMINASE"/>
    <property type="match status" value="1"/>
</dbReference>
<dbReference type="CDD" id="cd01283">
    <property type="entry name" value="cytidine_deaminase"/>
    <property type="match status" value="1"/>
</dbReference>
<accession>A0ABQ6E6A2</accession>
<organism evidence="14 15">
    <name type="scientific">Psychromonas marina</name>
    <dbReference type="NCBI Taxonomy" id="88364"/>
    <lineage>
        <taxon>Bacteria</taxon>
        <taxon>Pseudomonadati</taxon>
        <taxon>Pseudomonadota</taxon>
        <taxon>Gammaproteobacteria</taxon>
        <taxon>Alteromonadales</taxon>
        <taxon>Psychromonadaceae</taxon>
        <taxon>Psychromonas</taxon>
    </lineage>
</organism>
<reference evidence="15" key="1">
    <citation type="journal article" date="2019" name="Int. J. Syst. Evol. Microbiol.">
        <title>The Global Catalogue of Microorganisms (GCM) 10K type strain sequencing project: providing services to taxonomists for standard genome sequencing and annotation.</title>
        <authorList>
            <consortium name="The Broad Institute Genomics Platform"/>
            <consortium name="The Broad Institute Genome Sequencing Center for Infectious Disease"/>
            <person name="Wu L."/>
            <person name="Ma J."/>
        </authorList>
    </citation>
    <scope>NUCLEOTIDE SEQUENCE [LARGE SCALE GENOMIC DNA]</scope>
    <source>
        <strain evidence="15">NBRC 103166</strain>
    </source>
</reference>
<evidence type="ECO:0000259" key="13">
    <source>
        <dbReference type="PROSITE" id="PS51747"/>
    </source>
</evidence>
<proteinExistence type="inferred from homology"/>
<dbReference type="InterPro" id="IPR050202">
    <property type="entry name" value="Cyt/Deoxycyt_deaminase"/>
</dbReference>
<evidence type="ECO:0000256" key="10">
    <source>
        <dbReference type="ARBA" id="ARBA00049252"/>
    </source>
</evidence>
<evidence type="ECO:0000256" key="5">
    <source>
        <dbReference type="ARBA" id="ARBA00018266"/>
    </source>
</evidence>
<evidence type="ECO:0000256" key="11">
    <source>
        <dbReference type="ARBA" id="ARBA00049558"/>
    </source>
</evidence>
<dbReference type="PANTHER" id="PTHR11644">
    <property type="entry name" value="CYTIDINE DEAMINASE"/>
    <property type="match status" value="1"/>
</dbReference>